<keyword evidence="3" id="KW-1185">Reference proteome</keyword>
<gene>
    <name evidence="2" type="ORF">NDU88_002855</name>
</gene>
<name>A0AAV7M9E2_PLEWA</name>
<feature type="compositionally biased region" description="Basic and acidic residues" evidence="1">
    <location>
        <begin position="182"/>
        <end position="200"/>
    </location>
</feature>
<dbReference type="EMBL" id="JANPWB010000014">
    <property type="protein sequence ID" value="KAJ1097738.1"/>
    <property type="molecule type" value="Genomic_DNA"/>
</dbReference>
<reference evidence="2" key="1">
    <citation type="journal article" date="2022" name="bioRxiv">
        <title>Sequencing and chromosome-scale assembly of the giantPleurodeles waltlgenome.</title>
        <authorList>
            <person name="Brown T."/>
            <person name="Elewa A."/>
            <person name="Iarovenko S."/>
            <person name="Subramanian E."/>
            <person name="Araus A.J."/>
            <person name="Petzold A."/>
            <person name="Susuki M."/>
            <person name="Suzuki K.-i.T."/>
            <person name="Hayashi T."/>
            <person name="Toyoda A."/>
            <person name="Oliveira C."/>
            <person name="Osipova E."/>
            <person name="Leigh N.D."/>
            <person name="Simon A."/>
            <person name="Yun M.H."/>
        </authorList>
    </citation>
    <scope>NUCLEOTIDE SEQUENCE</scope>
    <source>
        <strain evidence="2">20211129_DDA</strain>
        <tissue evidence="2">Liver</tissue>
    </source>
</reference>
<evidence type="ECO:0000313" key="2">
    <source>
        <dbReference type="EMBL" id="KAJ1097738.1"/>
    </source>
</evidence>
<sequence length="317" mass="33435">MTLLSLYNSCKVNIAHQTDGRIKSVAGHAAPGGGGQAGSPFSGHALKSTAHESHGGGDSRGGARLLFAIMPESRNRGQVSGRGPPESGKALPLDLPMEGEEYGYMVPGAKQLWRGSSKYMQAPRTKLEGHEPQAIPLQGTQVQGAQERVGERGPASSLVAALLEWSDKEDYIGGQRAFPGQEAEREESFSGEKAEGDGAWHCRPPTKGYGKLNVNALGGEMSYGGRSSTGLNCGVGQWVEHNGGDRRWSRDSTGSIEVLGFSRGGQGVARVSTGHAWETGGWVGTDLTSTLGLFSVLQASAPRTKKDLRELSAACYL</sequence>
<comment type="caution">
    <text evidence="2">The sequence shown here is derived from an EMBL/GenBank/DDBJ whole genome shotgun (WGS) entry which is preliminary data.</text>
</comment>
<proteinExistence type="predicted"/>
<feature type="region of interest" description="Disordered" evidence="1">
    <location>
        <begin position="26"/>
        <end position="62"/>
    </location>
</feature>
<evidence type="ECO:0000313" key="3">
    <source>
        <dbReference type="Proteomes" id="UP001066276"/>
    </source>
</evidence>
<protein>
    <submittedName>
        <fullName evidence="2">Uncharacterized protein</fullName>
    </submittedName>
</protein>
<dbReference type="Proteomes" id="UP001066276">
    <property type="component" value="Chromosome 10"/>
</dbReference>
<dbReference type="AlphaFoldDB" id="A0AAV7M9E2"/>
<organism evidence="2 3">
    <name type="scientific">Pleurodeles waltl</name>
    <name type="common">Iberian ribbed newt</name>
    <dbReference type="NCBI Taxonomy" id="8319"/>
    <lineage>
        <taxon>Eukaryota</taxon>
        <taxon>Metazoa</taxon>
        <taxon>Chordata</taxon>
        <taxon>Craniata</taxon>
        <taxon>Vertebrata</taxon>
        <taxon>Euteleostomi</taxon>
        <taxon>Amphibia</taxon>
        <taxon>Batrachia</taxon>
        <taxon>Caudata</taxon>
        <taxon>Salamandroidea</taxon>
        <taxon>Salamandridae</taxon>
        <taxon>Pleurodelinae</taxon>
        <taxon>Pleurodeles</taxon>
    </lineage>
</organism>
<accession>A0AAV7M9E2</accession>
<evidence type="ECO:0000256" key="1">
    <source>
        <dbReference type="SAM" id="MobiDB-lite"/>
    </source>
</evidence>
<feature type="region of interest" description="Disordered" evidence="1">
    <location>
        <begin position="179"/>
        <end position="202"/>
    </location>
</feature>